<evidence type="ECO:0000313" key="1">
    <source>
        <dbReference type="EMBL" id="MBP2472496.1"/>
    </source>
</evidence>
<dbReference type="EMBL" id="JAGIOO010000001">
    <property type="protein sequence ID" value="MBP2472496.1"/>
    <property type="molecule type" value="Genomic_DNA"/>
</dbReference>
<accession>A0ABS5A7F4</accession>
<proteinExistence type="predicted"/>
<evidence type="ECO:0000313" key="2">
    <source>
        <dbReference type="Proteomes" id="UP001519363"/>
    </source>
</evidence>
<gene>
    <name evidence="1" type="ORF">JOF53_001368</name>
</gene>
<comment type="caution">
    <text evidence="1">The sequence shown here is derived from an EMBL/GenBank/DDBJ whole genome shotgun (WGS) entry which is preliminary data.</text>
</comment>
<protein>
    <submittedName>
        <fullName evidence="1">Uncharacterized protein</fullName>
    </submittedName>
</protein>
<organism evidence="1 2">
    <name type="scientific">Crossiella equi</name>
    <dbReference type="NCBI Taxonomy" id="130796"/>
    <lineage>
        <taxon>Bacteria</taxon>
        <taxon>Bacillati</taxon>
        <taxon>Actinomycetota</taxon>
        <taxon>Actinomycetes</taxon>
        <taxon>Pseudonocardiales</taxon>
        <taxon>Pseudonocardiaceae</taxon>
        <taxon>Crossiella</taxon>
    </lineage>
</organism>
<name>A0ABS5A7F4_9PSEU</name>
<keyword evidence="2" id="KW-1185">Reference proteome</keyword>
<sequence length="327" mass="35514">MTWVSLRHVTWSLVPDLLGDHQLAFSRGTGSTRLDVALAHLVRVNALATLSPARFDNLFAETRIVLSYLRTPASGQVSLREDAVRGSSHHIRQFVVECLGLGLHATAVGEPRVLPIGPDRAYRNRGVRPDLLFGWPGSRLAGEAKGRARSAPRTVLAEPRLRLETLLEWSARHDDHPFVMTWAYANDLGITVDLYRPADGSAWFDANTGKVRSDVYRGPAVDDSAVGPLAEEAAQRVLEVERYLYETAPPTGHTLLGHPLRGADAALDLFGLDSRRFALGVLGAELDPDERAALERSPEVSVSGRIALFLATDGGDPWAVPVDSGVA</sequence>
<dbReference type="Proteomes" id="UP001519363">
    <property type="component" value="Unassembled WGS sequence"/>
</dbReference>
<reference evidence="1 2" key="1">
    <citation type="submission" date="2021-03" db="EMBL/GenBank/DDBJ databases">
        <title>Sequencing the genomes of 1000 actinobacteria strains.</title>
        <authorList>
            <person name="Klenk H.-P."/>
        </authorList>
    </citation>
    <scope>NUCLEOTIDE SEQUENCE [LARGE SCALE GENOMIC DNA]</scope>
    <source>
        <strain evidence="1 2">DSM 44580</strain>
    </source>
</reference>
<dbReference type="RefSeq" id="WP_086782219.1">
    <property type="nucleotide sequence ID" value="NZ_JAGIOO010000001.1"/>
</dbReference>